<organism evidence="2 3">
    <name type="scientific">Caerostris extrusa</name>
    <name type="common">Bark spider</name>
    <name type="synonym">Caerostris bankana</name>
    <dbReference type="NCBI Taxonomy" id="172846"/>
    <lineage>
        <taxon>Eukaryota</taxon>
        <taxon>Metazoa</taxon>
        <taxon>Ecdysozoa</taxon>
        <taxon>Arthropoda</taxon>
        <taxon>Chelicerata</taxon>
        <taxon>Arachnida</taxon>
        <taxon>Araneae</taxon>
        <taxon>Araneomorphae</taxon>
        <taxon>Entelegynae</taxon>
        <taxon>Araneoidea</taxon>
        <taxon>Araneidae</taxon>
        <taxon>Caerostris</taxon>
    </lineage>
</organism>
<feature type="compositionally biased region" description="Polar residues" evidence="1">
    <location>
        <begin position="79"/>
        <end position="88"/>
    </location>
</feature>
<comment type="caution">
    <text evidence="2">The sequence shown here is derived from an EMBL/GenBank/DDBJ whole genome shotgun (WGS) entry which is preliminary data.</text>
</comment>
<reference evidence="2 3" key="1">
    <citation type="submission" date="2021-06" db="EMBL/GenBank/DDBJ databases">
        <title>Caerostris extrusa draft genome.</title>
        <authorList>
            <person name="Kono N."/>
            <person name="Arakawa K."/>
        </authorList>
    </citation>
    <scope>NUCLEOTIDE SEQUENCE [LARGE SCALE GENOMIC DNA]</scope>
</reference>
<proteinExistence type="predicted"/>
<dbReference type="AlphaFoldDB" id="A0AAV4XQN2"/>
<sequence>MPERMKRKCFILSNHGAKLPLSSLLQTSSQLAKLYTLGQSPCNTMLSIELAIAETPFQRQDSCQNSFHFLPCTATTRGDNERAVNSTRDPPPVTGIDYGASPSCHPSAFCSSESIMDGIY</sequence>
<accession>A0AAV4XQN2</accession>
<name>A0AAV4XQN2_CAEEX</name>
<keyword evidence="3" id="KW-1185">Reference proteome</keyword>
<protein>
    <submittedName>
        <fullName evidence="2">Uncharacterized protein</fullName>
    </submittedName>
</protein>
<dbReference type="EMBL" id="BPLR01018019">
    <property type="protein sequence ID" value="GIY96210.1"/>
    <property type="molecule type" value="Genomic_DNA"/>
</dbReference>
<dbReference type="Proteomes" id="UP001054945">
    <property type="component" value="Unassembled WGS sequence"/>
</dbReference>
<evidence type="ECO:0000313" key="3">
    <source>
        <dbReference type="Proteomes" id="UP001054945"/>
    </source>
</evidence>
<evidence type="ECO:0000313" key="2">
    <source>
        <dbReference type="EMBL" id="GIY96210.1"/>
    </source>
</evidence>
<gene>
    <name evidence="2" type="ORF">CEXT_635541</name>
</gene>
<evidence type="ECO:0000256" key="1">
    <source>
        <dbReference type="SAM" id="MobiDB-lite"/>
    </source>
</evidence>
<feature type="region of interest" description="Disordered" evidence="1">
    <location>
        <begin position="79"/>
        <end position="99"/>
    </location>
</feature>